<dbReference type="Proteomes" id="UP001497512">
    <property type="component" value="Chromosome 1"/>
</dbReference>
<evidence type="ECO:0000256" key="1">
    <source>
        <dbReference type="SAM" id="MobiDB-lite"/>
    </source>
</evidence>
<accession>A0ABP0TBY2</accession>
<keyword evidence="3" id="KW-1185">Reference proteome</keyword>
<evidence type="ECO:0000313" key="3">
    <source>
        <dbReference type="Proteomes" id="UP001497512"/>
    </source>
</evidence>
<organism evidence="2 3">
    <name type="scientific">Sphagnum troendelagicum</name>
    <dbReference type="NCBI Taxonomy" id="128251"/>
    <lineage>
        <taxon>Eukaryota</taxon>
        <taxon>Viridiplantae</taxon>
        <taxon>Streptophyta</taxon>
        <taxon>Embryophyta</taxon>
        <taxon>Bryophyta</taxon>
        <taxon>Sphagnophytina</taxon>
        <taxon>Sphagnopsida</taxon>
        <taxon>Sphagnales</taxon>
        <taxon>Sphagnaceae</taxon>
        <taxon>Sphagnum</taxon>
    </lineage>
</organism>
<proteinExistence type="predicted"/>
<dbReference type="EMBL" id="OZ019893">
    <property type="protein sequence ID" value="CAK9192019.1"/>
    <property type="molecule type" value="Genomic_DNA"/>
</dbReference>
<protein>
    <submittedName>
        <fullName evidence="2">Uncharacterized protein</fullName>
    </submittedName>
</protein>
<sequence length="82" mass="8815">MAAGKEEVKGGGGGGGGGTTVEDKRKTGIVQAEVDRMKQFSSSSGYATQRLRVLDKMLELLSKVRTQSETDELEILFANMSF</sequence>
<reference evidence="2 3" key="1">
    <citation type="submission" date="2024-02" db="EMBL/GenBank/DDBJ databases">
        <authorList>
            <consortium name="ELIXIR-Norway"/>
            <consortium name="Elixir Norway"/>
        </authorList>
    </citation>
    <scope>NUCLEOTIDE SEQUENCE [LARGE SCALE GENOMIC DNA]</scope>
</reference>
<feature type="compositionally biased region" description="Gly residues" evidence="1">
    <location>
        <begin position="10"/>
        <end position="19"/>
    </location>
</feature>
<feature type="region of interest" description="Disordered" evidence="1">
    <location>
        <begin position="1"/>
        <end position="27"/>
    </location>
</feature>
<gene>
    <name evidence="2" type="ORF">CSSPTR1EN2_LOCUS1681</name>
</gene>
<name>A0ABP0TBY2_9BRYO</name>
<evidence type="ECO:0000313" key="2">
    <source>
        <dbReference type="EMBL" id="CAK9192019.1"/>
    </source>
</evidence>